<dbReference type="GeneID" id="106806151"/>
<dbReference type="InterPro" id="IPR014782">
    <property type="entry name" value="Peptidase_M1_dom"/>
</dbReference>
<dbReference type="Gene3D" id="1.10.390.10">
    <property type="entry name" value="Neutral Protease Domain 2"/>
    <property type="match status" value="1"/>
</dbReference>
<dbReference type="PANTHER" id="PTHR11533:SF294">
    <property type="entry name" value="THYROTROPIN-RELEASING HORMONE-DEGRADING ECTOENZYME"/>
    <property type="match status" value="1"/>
</dbReference>
<evidence type="ECO:0000256" key="1">
    <source>
        <dbReference type="ARBA" id="ARBA00010136"/>
    </source>
</evidence>
<dbReference type="Gene3D" id="1.25.50.20">
    <property type="match status" value="1"/>
</dbReference>
<evidence type="ECO:0000313" key="6">
    <source>
        <dbReference type="RefSeq" id="XP_014663500.1"/>
    </source>
</evidence>
<evidence type="ECO:0000313" key="5">
    <source>
        <dbReference type="Proteomes" id="UP000695022"/>
    </source>
</evidence>
<organism evidence="5 6">
    <name type="scientific">Priapulus caudatus</name>
    <name type="common">Priapulid worm</name>
    <dbReference type="NCBI Taxonomy" id="37621"/>
    <lineage>
        <taxon>Eukaryota</taxon>
        <taxon>Metazoa</taxon>
        <taxon>Ecdysozoa</taxon>
        <taxon>Scalidophora</taxon>
        <taxon>Priapulida</taxon>
        <taxon>Priapulimorpha</taxon>
        <taxon>Priapulimorphida</taxon>
        <taxon>Priapulidae</taxon>
        <taxon>Priapulus</taxon>
    </lineage>
</organism>
<evidence type="ECO:0000256" key="2">
    <source>
        <dbReference type="SAM" id="MobiDB-lite"/>
    </source>
</evidence>
<proteinExistence type="inferred from homology"/>
<feature type="domain" description="ERAP1-like C-terminal" evidence="4">
    <location>
        <begin position="249"/>
        <end position="548"/>
    </location>
</feature>
<dbReference type="PANTHER" id="PTHR11533">
    <property type="entry name" value="PROTEASE M1 ZINC METALLOPROTEASE"/>
    <property type="match status" value="1"/>
</dbReference>
<feature type="region of interest" description="Disordered" evidence="2">
    <location>
        <begin position="543"/>
        <end position="565"/>
    </location>
</feature>
<evidence type="ECO:0000259" key="3">
    <source>
        <dbReference type="Pfam" id="PF01433"/>
    </source>
</evidence>
<dbReference type="SUPFAM" id="SSF55486">
    <property type="entry name" value="Metalloproteases ('zincins'), catalytic domain"/>
    <property type="match status" value="1"/>
</dbReference>
<dbReference type="InterPro" id="IPR050344">
    <property type="entry name" value="Peptidase_M1_aminopeptidases"/>
</dbReference>
<dbReference type="InterPro" id="IPR027268">
    <property type="entry name" value="Peptidase_M4/M1_CTD_sf"/>
</dbReference>
<gene>
    <name evidence="6" type="primary">LOC106806151</name>
</gene>
<reference evidence="6" key="1">
    <citation type="submission" date="2025-08" db="UniProtKB">
        <authorList>
            <consortium name="RefSeq"/>
        </authorList>
    </citation>
    <scope>IDENTIFICATION</scope>
</reference>
<sequence length="565" mass="64918">MKLVYGGDDVTFDQAYVNAFFGTIDAERDDGLVTSHPIYVPLSTADEIAQYFDVIAYMKFDKQVVDRWRATVFVQDDDALLASHPIYFDFQSSDAINQYFDRIAYVKGSHVLRMLRNFMGADQFQAGMRKYIKKYELSNAKMADLWATLEETMDGKYDIPGIMNTWLTQMGYPVVHVTNTSSTTLSLSQERFLLNPMDTSNISESQYQYKWEIPFTYKTSDIGDTNDIVWMPKDGSEVEISANVVEDYWIVGNIGAHGFYLVNYWEENWNRLAEVLNSNHYAIDGSTRMTLINHAFMLARASKIDYRIPFRIASYLSLKEEEAGPWKVFLHHMSYISQMLARSDHYASVRKYILNKIGPVVESMGWSEEGNTQMRDIRIELLNAALKYGHGSTQQHAYNFFANWRTANKSIPANFRGLAYQAGAMSGNNGDWDYLFEYAQRTLVASDRHTVYDALATTKEPWLLQRYLNYALNGTVLKKWDFSRAIGALGHGLLSRTISFNFMLSNWKTIEDKFGGNPWAMDKILREIVMGVNTEDEQNKLSDILGEESSEAVSTHRRRPEALTW</sequence>
<dbReference type="Gene3D" id="2.60.40.1910">
    <property type="match status" value="1"/>
</dbReference>
<dbReference type="RefSeq" id="XP_014663500.1">
    <property type="nucleotide sequence ID" value="XM_014808014.1"/>
</dbReference>
<dbReference type="InterPro" id="IPR024571">
    <property type="entry name" value="ERAP1-like_C_dom"/>
</dbReference>
<keyword evidence="5" id="KW-1185">Reference proteome</keyword>
<protein>
    <submittedName>
        <fullName evidence="6">Glutamyl aminopeptidase-like</fullName>
    </submittedName>
</protein>
<accession>A0ABM1DU79</accession>
<feature type="domain" description="Peptidase M1 membrane alanine aminopeptidase" evidence="3">
    <location>
        <begin position="74"/>
        <end position="166"/>
    </location>
</feature>
<dbReference type="Pfam" id="PF11838">
    <property type="entry name" value="ERAP1_C"/>
    <property type="match status" value="1"/>
</dbReference>
<dbReference type="Proteomes" id="UP000695022">
    <property type="component" value="Unplaced"/>
</dbReference>
<name>A0ABM1DU79_PRICU</name>
<dbReference type="Pfam" id="PF01433">
    <property type="entry name" value="Peptidase_M1"/>
    <property type="match status" value="1"/>
</dbReference>
<evidence type="ECO:0000259" key="4">
    <source>
        <dbReference type="Pfam" id="PF11838"/>
    </source>
</evidence>
<comment type="similarity">
    <text evidence="1">Belongs to the peptidase M1 family.</text>
</comment>